<dbReference type="InterPro" id="IPR050827">
    <property type="entry name" value="CRP1_MDG1_kinase"/>
</dbReference>
<dbReference type="OrthoDB" id="531008at2759"/>
<feature type="domain" description="Association with the SNF1 complex (ASC)" evidence="5">
    <location>
        <begin position="323"/>
        <end position="442"/>
    </location>
</feature>
<dbReference type="EMBL" id="QEAP01000419">
    <property type="protein sequence ID" value="TPX66922.1"/>
    <property type="molecule type" value="Genomic_DNA"/>
</dbReference>
<dbReference type="Pfam" id="PF16561">
    <property type="entry name" value="AMPK1_CBM"/>
    <property type="match status" value="1"/>
</dbReference>
<dbReference type="GO" id="GO:0007165">
    <property type="term" value="P:signal transduction"/>
    <property type="evidence" value="ECO:0007669"/>
    <property type="project" value="UniProtKB-ARBA"/>
</dbReference>
<dbReference type="SMART" id="SM01010">
    <property type="entry name" value="AMPKBI"/>
    <property type="match status" value="1"/>
</dbReference>
<evidence type="ECO:0000313" key="6">
    <source>
        <dbReference type="EMBL" id="TPX66922.1"/>
    </source>
</evidence>
<accession>A0A507EST2</accession>
<feature type="compositionally biased region" description="Low complexity" evidence="4">
    <location>
        <begin position="21"/>
        <end position="47"/>
    </location>
</feature>
<evidence type="ECO:0000256" key="1">
    <source>
        <dbReference type="ARBA" id="ARBA00004496"/>
    </source>
</evidence>
<dbReference type="InterPro" id="IPR013783">
    <property type="entry name" value="Ig-like_fold"/>
</dbReference>
<comment type="subcellular location">
    <subcellularLocation>
        <location evidence="1">Cytoplasm</location>
    </subcellularLocation>
</comment>
<dbReference type="Gene3D" id="6.20.250.60">
    <property type="match status" value="1"/>
</dbReference>
<feature type="region of interest" description="Disordered" evidence="4">
    <location>
        <begin position="112"/>
        <end position="140"/>
    </location>
</feature>
<protein>
    <recommendedName>
        <fullName evidence="5">Association with the SNF1 complex (ASC) domain-containing protein</fullName>
    </recommendedName>
</protein>
<name>A0A507EST2_9FUNG</name>
<gene>
    <name evidence="6" type="ORF">CcCBS67573_g07656</name>
</gene>
<dbReference type="InterPro" id="IPR006828">
    <property type="entry name" value="ASC_dom"/>
</dbReference>
<reference evidence="6 7" key="1">
    <citation type="journal article" date="2019" name="Sci. Rep.">
        <title>Comparative genomics of chytrid fungi reveal insights into the obligate biotrophic and pathogenic lifestyle of Synchytrium endobioticum.</title>
        <authorList>
            <person name="van de Vossenberg B.T.L.H."/>
            <person name="Warris S."/>
            <person name="Nguyen H.D.T."/>
            <person name="van Gent-Pelzer M.P.E."/>
            <person name="Joly D.L."/>
            <person name="van de Geest H.C."/>
            <person name="Bonants P.J.M."/>
            <person name="Smith D.S."/>
            <person name="Levesque C.A."/>
            <person name="van der Lee T.A.J."/>
        </authorList>
    </citation>
    <scope>NUCLEOTIDE SEQUENCE [LARGE SCALE GENOMIC DNA]</scope>
    <source>
        <strain evidence="6 7">CBS 675.73</strain>
    </source>
</reference>
<dbReference type="SUPFAM" id="SSF160219">
    <property type="entry name" value="AMPKBI-like"/>
    <property type="match status" value="1"/>
</dbReference>
<dbReference type="GO" id="GO:0019901">
    <property type="term" value="F:protein kinase binding"/>
    <property type="evidence" value="ECO:0007669"/>
    <property type="project" value="TreeGrafter"/>
</dbReference>
<evidence type="ECO:0000259" key="5">
    <source>
        <dbReference type="SMART" id="SM01010"/>
    </source>
</evidence>
<dbReference type="GO" id="GO:0005737">
    <property type="term" value="C:cytoplasm"/>
    <property type="evidence" value="ECO:0007669"/>
    <property type="project" value="UniProtKB-SubCell"/>
</dbReference>
<dbReference type="InterPro" id="IPR014756">
    <property type="entry name" value="Ig_E-set"/>
</dbReference>
<evidence type="ECO:0000256" key="3">
    <source>
        <dbReference type="ARBA" id="ARBA00022490"/>
    </source>
</evidence>
<evidence type="ECO:0000256" key="4">
    <source>
        <dbReference type="SAM" id="MobiDB-lite"/>
    </source>
</evidence>
<dbReference type="FunFam" id="2.60.40.10:FF:000562">
    <property type="entry name" value="Snf1 kinase complex beta-subunit Gal83"/>
    <property type="match status" value="1"/>
</dbReference>
<dbReference type="AlphaFoldDB" id="A0A507EST2"/>
<feature type="compositionally biased region" description="Basic and acidic residues" evidence="4">
    <location>
        <begin position="1"/>
        <end position="15"/>
    </location>
</feature>
<dbReference type="GO" id="GO:0031588">
    <property type="term" value="C:nucleotide-activated protein kinase complex"/>
    <property type="evidence" value="ECO:0007669"/>
    <property type="project" value="TreeGrafter"/>
</dbReference>
<keyword evidence="7" id="KW-1185">Reference proteome</keyword>
<comment type="caution">
    <text evidence="6">The sequence shown here is derived from an EMBL/GenBank/DDBJ whole genome shotgun (WGS) entry which is preliminary data.</text>
</comment>
<organism evidence="6 7">
    <name type="scientific">Chytriomyces confervae</name>
    <dbReference type="NCBI Taxonomy" id="246404"/>
    <lineage>
        <taxon>Eukaryota</taxon>
        <taxon>Fungi</taxon>
        <taxon>Fungi incertae sedis</taxon>
        <taxon>Chytridiomycota</taxon>
        <taxon>Chytridiomycota incertae sedis</taxon>
        <taxon>Chytridiomycetes</taxon>
        <taxon>Chytridiales</taxon>
        <taxon>Chytriomycetaceae</taxon>
        <taxon>Chytriomyces</taxon>
    </lineage>
</organism>
<feature type="compositionally biased region" description="Polar residues" evidence="4">
    <location>
        <begin position="56"/>
        <end position="65"/>
    </location>
</feature>
<sequence>MGNESSKGEMDGDARRHSRTHSSTSSGGQTRSGSTSSPTPALSAAVPGTPSGGPSAHSSNPTSSGIHVHTKIPAPNETPSTPSKPIPIAARLANANMASPAQGNTWIQALKHHSGAGETSPSRGSSTSPNRRTSASRTGSISSMFARVGVGAEGAAQDHMQIDGQSPTKSSIAQTEAAQRELAEKSYLNSARIVHNYGVGGIAPLAPLSQRNDGKNIIPVMVSWTGGGRVVHITGTFNNWKQKIRLTKSRADFSTVIDMPAGETHRFKFIVDDEWKCSEDLPIASDSEGNLVNYLDVLDEFGDEIHDGFDGLAHDENVTSHLGESPESSYASKIPHYLNWHLENQAAAATAAVLGTPSTPLGQPPPLPTDPPPLLPPHLEKVFLNAPVPVTSHRDDNLILPIPSSVTLNHLYACSIRDNVMALSTTTRYKQKYVTTILYKPVLDKVA</sequence>
<proteinExistence type="inferred from homology"/>
<dbReference type="InterPro" id="IPR037256">
    <property type="entry name" value="ASC_dom_sf"/>
</dbReference>
<feature type="region of interest" description="Disordered" evidence="4">
    <location>
        <begin position="1"/>
        <end position="86"/>
    </location>
</feature>
<dbReference type="PANTHER" id="PTHR10343:SF84">
    <property type="entry name" value="5'-AMP-ACTIVATED PROTEIN KINASE SUBUNIT BETA-1"/>
    <property type="match status" value="1"/>
</dbReference>
<evidence type="ECO:0000313" key="7">
    <source>
        <dbReference type="Proteomes" id="UP000320333"/>
    </source>
</evidence>
<dbReference type="Pfam" id="PF04739">
    <property type="entry name" value="AMPKBI"/>
    <property type="match status" value="1"/>
</dbReference>
<dbReference type="SUPFAM" id="SSF81296">
    <property type="entry name" value="E set domains"/>
    <property type="match status" value="1"/>
</dbReference>
<dbReference type="STRING" id="246404.A0A507EST2"/>
<feature type="compositionally biased region" description="Polar residues" evidence="4">
    <location>
        <begin position="117"/>
        <end position="140"/>
    </location>
</feature>
<dbReference type="InterPro" id="IPR032640">
    <property type="entry name" value="AMPK1_CBM"/>
</dbReference>
<dbReference type="Proteomes" id="UP000320333">
    <property type="component" value="Unassembled WGS sequence"/>
</dbReference>
<evidence type="ECO:0000256" key="2">
    <source>
        <dbReference type="ARBA" id="ARBA00010926"/>
    </source>
</evidence>
<dbReference type="Gene3D" id="2.60.40.10">
    <property type="entry name" value="Immunoglobulins"/>
    <property type="match status" value="1"/>
</dbReference>
<dbReference type="CDD" id="cd02859">
    <property type="entry name" value="E_set_AMPKbeta_like_N"/>
    <property type="match status" value="1"/>
</dbReference>
<keyword evidence="3" id="KW-0963">Cytoplasm</keyword>
<dbReference type="GO" id="GO:0005634">
    <property type="term" value="C:nucleus"/>
    <property type="evidence" value="ECO:0007669"/>
    <property type="project" value="TreeGrafter"/>
</dbReference>
<comment type="similarity">
    <text evidence="2">Belongs to the 5'-AMP-activated protein kinase beta subunit family.</text>
</comment>
<dbReference type="PANTHER" id="PTHR10343">
    <property type="entry name" value="5'-AMP-ACTIVATED PROTEIN KINASE , BETA SUBUNIT"/>
    <property type="match status" value="1"/>
</dbReference>